<comment type="similarity">
    <text evidence="2">Belongs to the tumor necrosis factor family.</text>
</comment>
<gene>
    <name evidence="8" type="ORF">VZT92_002350</name>
</gene>
<dbReference type="PROSITE" id="PS50049">
    <property type="entry name" value="THD_2"/>
    <property type="match status" value="1"/>
</dbReference>
<feature type="domain" description="THD" evidence="7">
    <location>
        <begin position="107"/>
        <end position="247"/>
    </location>
</feature>
<evidence type="ECO:0000256" key="1">
    <source>
        <dbReference type="ARBA" id="ARBA00004370"/>
    </source>
</evidence>
<keyword evidence="9" id="KW-1185">Reference proteome</keyword>
<dbReference type="AlphaFoldDB" id="A0AAW1FZC3"/>
<evidence type="ECO:0000313" key="8">
    <source>
        <dbReference type="EMBL" id="KAK9539863.1"/>
    </source>
</evidence>
<evidence type="ECO:0000256" key="2">
    <source>
        <dbReference type="ARBA" id="ARBA00008670"/>
    </source>
</evidence>
<keyword evidence="3" id="KW-0202">Cytokine</keyword>
<comment type="subcellular location">
    <subcellularLocation>
        <location evidence="1">Membrane</location>
    </subcellularLocation>
</comment>
<evidence type="ECO:0000256" key="4">
    <source>
        <dbReference type="ARBA" id="ARBA00023136"/>
    </source>
</evidence>
<evidence type="ECO:0000259" key="7">
    <source>
        <dbReference type="PROSITE" id="PS50049"/>
    </source>
</evidence>
<reference evidence="8 9" key="1">
    <citation type="journal article" date="2024" name="Genome Biol. Evol.">
        <title>Chromosome-level genome assembly of the viviparous eelpout Zoarces viviparus.</title>
        <authorList>
            <person name="Fuhrmann N."/>
            <person name="Brasseur M.V."/>
            <person name="Bakowski C.E."/>
            <person name="Podsiadlowski L."/>
            <person name="Prost S."/>
            <person name="Krehenwinkel H."/>
            <person name="Mayer C."/>
        </authorList>
    </citation>
    <scope>NUCLEOTIDE SEQUENCE [LARGE SCALE GENOMIC DNA]</scope>
    <source>
        <strain evidence="8">NO-MEL_2022_Ind0_liver</strain>
    </source>
</reference>
<evidence type="ECO:0000256" key="5">
    <source>
        <dbReference type="SAM" id="MobiDB-lite"/>
    </source>
</evidence>
<dbReference type="GO" id="GO:0005615">
    <property type="term" value="C:extracellular space"/>
    <property type="evidence" value="ECO:0007669"/>
    <property type="project" value="UniProtKB-KW"/>
</dbReference>
<accession>A0AAW1FZC3</accession>
<organism evidence="8 9">
    <name type="scientific">Zoarces viviparus</name>
    <name type="common">Viviparous eelpout</name>
    <name type="synonym">Blennius viviparus</name>
    <dbReference type="NCBI Taxonomy" id="48416"/>
    <lineage>
        <taxon>Eukaryota</taxon>
        <taxon>Metazoa</taxon>
        <taxon>Chordata</taxon>
        <taxon>Craniata</taxon>
        <taxon>Vertebrata</taxon>
        <taxon>Euteleostomi</taxon>
        <taxon>Actinopterygii</taxon>
        <taxon>Neopterygii</taxon>
        <taxon>Teleostei</taxon>
        <taxon>Neoteleostei</taxon>
        <taxon>Acanthomorphata</taxon>
        <taxon>Eupercaria</taxon>
        <taxon>Perciformes</taxon>
        <taxon>Cottioidei</taxon>
        <taxon>Zoarcales</taxon>
        <taxon>Zoarcidae</taxon>
        <taxon>Zoarcinae</taxon>
        <taxon>Zoarces</taxon>
    </lineage>
</organism>
<dbReference type="EMBL" id="JBCEZU010000013">
    <property type="protein sequence ID" value="KAK9539863.1"/>
    <property type="molecule type" value="Genomic_DNA"/>
</dbReference>
<dbReference type="Gene3D" id="2.60.120.40">
    <property type="match status" value="1"/>
</dbReference>
<proteinExistence type="inferred from homology"/>
<keyword evidence="4 6" id="KW-0472">Membrane</keyword>
<dbReference type="GO" id="GO:0005125">
    <property type="term" value="F:cytokine activity"/>
    <property type="evidence" value="ECO:0007669"/>
    <property type="project" value="UniProtKB-KW"/>
</dbReference>
<dbReference type="Pfam" id="PF00229">
    <property type="entry name" value="TNF"/>
    <property type="match status" value="1"/>
</dbReference>
<comment type="caution">
    <text evidence="8">The sequence shown here is derived from an EMBL/GenBank/DDBJ whole genome shotgun (WGS) entry which is preliminary data.</text>
</comment>
<sequence>MAEGGVGTCPQVFVVDSEASYISQPSRKSWRWARVSQKFLLLLVGLSLLGLVVEGCFIYRLYKTTENLSHPQTSGQQGDAIMRQEGPKESNEIPIVPPRLDQDQQRPFAHLIGTSHQIGEDKVVLWGYDVTHNMAYDNRGRLSVEKEGYYYIYSKVTLNAAEECSVILHKVMKDTDAYGEPMVLMRSKSNRCRPTPSTKASGGEDLWNSFLGGIFYLRSTDKIYVTLENITRIQPEPGDNFMGAFMIFPGNIPQ</sequence>
<dbReference type="Proteomes" id="UP001488805">
    <property type="component" value="Unassembled WGS sequence"/>
</dbReference>
<keyword evidence="6" id="KW-0812">Transmembrane</keyword>
<dbReference type="GO" id="GO:0006955">
    <property type="term" value="P:immune response"/>
    <property type="evidence" value="ECO:0007669"/>
    <property type="project" value="InterPro"/>
</dbReference>
<dbReference type="InterPro" id="IPR008983">
    <property type="entry name" value="Tumour_necrosis_fac-like_dom"/>
</dbReference>
<name>A0AAW1FZC3_ZOAVI</name>
<dbReference type="PANTHER" id="PTHR11471">
    <property type="entry name" value="TUMOR NECROSIS FACTOR FAMILY MEMBER"/>
    <property type="match status" value="1"/>
</dbReference>
<feature type="transmembrane region" description="Helical" evidence="6">
    <location>
        <begin position="39"/>
        <end position="62"/>
    </location>
</feature>
<protein>
    <recommendedName>
        <fullName evidence="7">THD domain-containing protein</fullName>
    </recommendedName>
</protein>
<dbReference type="SMART" id="SM00207">
    <property type="entry name" value="TNF"/>
    <property type="match status" value="1"/>
</dbReference>
<keyword evidence="6" id="KW-1133">Transmembrane helix</keyword>
<dbReference type="GO" id="GO:0016020">
    <property type="term" value="C:membrane"/>
    <property type="evidence" value="ECO:0007669"/>
    <property type="project" value="UniProtKB-SubCell"/>
</dbReference>
<dbReference type="PANTHER" id="PTHR11471:SF56">
    <property type="entry name" value="TUMOR NECROSIS FACTOR LIGAND SUPERFAMILY MEMBER 14-LIKE"/>
    <property type="match status" value="1"/>
</dbReference>
<evidence type="ECO:0000313" key="9">
    <source>
        <dbReference type="Proteomes" id="UP001488805"/>
    </source>
</evidence>
<dbReference type="SUPFAM" id="SSF49842">
    <property type="entry name" value="TNF-like"/>
    <property type="match status" value="1"/>
</dbReference>
<evidence type="ECO:0000256" key="3">
    <source>
        <dbReference type="ARBA" id="ARBA00022514"/>
    </source>
</evidence>
<dbReference type="GO" id="GO:0005164">
    <property type="term" value="F:tumor necrosis factor receptor binding"/>
    <property type="evidence" value="ECO:0007669"/>
    <property type="project" value="InterPro"/>
</dbReference>
<feature type="region of interest" description="Disordered" evidence="5">
    <location>
        <begin position="69"/>
        <end position="99"/>
    </location>
</feature>
<dbReference type="InterPro" id="IPR006052">
    <property type="entry name" value="TNF_dom"/>
</dbReference>
<evidence type="ECO:0000256" key="6">
    <source>
        <dbReference type="SAM" id="Phobius"/>
    </source>
</evidence>